<gene>
    <name evidence="2" type="ORF">HMPREF2531_02303</name>
</gene>
<dbReference type="Proteomes" id="UP000070319">
    <property type="component" value="Unassembled WGS sequence"/>
</dbReference>
<dbReference type="SUPFAM" id="SSF160574">
    <property type="entry name" value="BT0923-like"/>
    <property type="match status" value="1"/>
</dbReference>
<feature type="signal peptide" evidence="1">
    <location>
        <begin position="1"/>
        <end position="30"/>
    </location>
</feature>
<dbReference type="Gene3D" id="3.10.450.360">
    <property type="match status" value="1"/>
</dbReference>
<dbReference type="AlphaFoldDB" id="A0A139LGH1"/>
<dbReference type="PATRIC" id="fig|329854.7.peg.2345"/>
<sequence length="110" mass="11961">MFNNLIISIMKKVLFAVALVMGLGSSVAFANNMASDVEIVAMVNEFKPIDIKELPQAVQDAIKKDYAESTIKEAAVEVAEDGVKTYKVTLVDAVGTESVVFFNEKGEMLK</sequence>
<organism evidence="2">
    <name type="scientific">Bacteroides intestinalis</name>
    <dbReference type="NCBI Taxonomy" id="329854"/>
    <lineage>
        <taxon>Bacteria</taxon>
        <taxon>Pseudomonadati</taxon>
        <taxon>Bacteroidota</taxon>
        <taxon>Bacteroidia</taxon>
        <taxon>Bacteroidales</taxon>
        <taxon>Bacteroidaceae</taxon>
        <taxon>Bacteroides</taxon>
    </lineage>
</organism>
<comment type="caution">
    <text evidence="2">The sequence shown here is derived from an EMBL/GenBank/DDBJ whole genome shotgun (WGS) entry which is preliminary data.</text>
</comment>
<evidence type="ECO:0000313" key="2">
    <source>
        <dbReference type="EMBL" id="KXT50548.1"/>
    </source>
</evidence>
<feature type="chain" id="PRO_5007487289" description="Beta-lactamase-inhibitor-like PepSY-like domain-containing protein" evidence="1">
    <location>
        <begin position="31"/>
        <end position="110"/>
    </location>
</feature>
<accession>A0A139LGH1</accession>
<proteinExistence type="predicted"/>
<evidence type="ECO:0000256" key="1">
    <source>
        <dbReference type="SAM" id="SignalP"/>
    </source>
</evidence>
<name>A0A139LGH1_9BACE</name>
<protein>
    <recommendedName>
        <fullName evidence="4">Beta-lactamase-inhibitor-like PepSY-like domain-containing protein</fullName>
    </recommendedName>
</protein>
<reference evidence="2 3" key="1">
    <citation type="submission" date="2016-02" db="EMBL/GenBank/DDBJ databases">
        <authorList>
            <person name="Wen L."/>
            <person name="He K."/>
            <person name="Yang H."/>
        </authorList>
    </citation>
    <scope>NUCLEOTIDE SEQUENCE [LARGE SCALE GENOMIC DNA]</scope>
    <source>
        <strain evidence="2 3">KLE1704</strain>
    </source>
</reference>
<evidence type="ECO:0000313" key="3">
    <source>
        <dbReference type="Proteomes" id="UP000070319"/>
    </source>
</evidence>
<dbReference type="EMBL" id="LTDF01000082">
    <property type="protein sequence ID" value="KXT50548.1"/>
    <property type="molecule type" value="Genomic_DNA"/>
</dbReference>
<keyword evidence="1" id="KW-0732">Signal</keyword>
<evidence type="ECO:0008006" key="4">
    <source>
        <dbReference type="Google" id="ProtNLM"/>
    </source>
</evidence>